<dbReference type="InterPro" id="IPR009288">
    <property type="entry name" value="AIG2-like_dom"/>
</dbReference>
<dbReference type="InterPro" id="IPR013024">
    <property type="entry name" value="GGCT-like"/>
</dbReference>
<comment type="caution">
    <text evidence="3">The sequence shown here is derived from an EMBL/GenBank/DDBJ whole genome shotgun (WGS) entry which is preliminary data.</text>
</comment>
<evidence type="ECO:0000313" key="4">
    <source>
        <dbReference type="Proteomes" id="UP001148313"/>
    </source>
</evidence>
<evidence type="ECO:0000313" key="3">
    <source>
        <dbReference type="EMBL" id="MDA4845237.1"/>
    </source>
</evidence>
<gene>
    <name evidence="3" type="ORF">OOZ53_07740</name>
</gene>
<sequence>MKTYYFAYGSNMDQVEFYRRLNRDREREFLRWSGVLPDFTLRFAKRSSLNPRVGYATVDAEAGQQVEGVVYEVSVAELATLDRIELVPDHYIRLPQTVVISAIGKSVLAECYFATPAWRESGLLPTQAYIARMQNAGALISDEYARALAAHATIEQEENAPVA</sequence>
<dbReference type="InterPro" id="IPR036568">
    <property type="entry name" value="GGCT-like_sf"/>
</dbReference>
<dbReference type="CDD" id="cd06661">
    <property type="entry name" value="GGCT_like"/>
    <property type="match status" value="1"/>
</dbReference>
<keyword evidence="1" id="KW-0456">Lyase</keyword>
<accession>A0ABT4VKI7</accession>
<dbReference type="PANTHER" id="PTHR12935">
    <property type="entry name" value="GAMMA-GLUTAMYLCYCLOTRANSFERASE"/>
    <property type="match status" value="1"/>
</dbReference>
<dbReference type="SUPFAM" id="SSF110857">
    <property type="entry name" value="Gamma-glutamyl cyclotransferase-like"/>
    <property type="match status" value="1"/>
</dbReference>
<dbReference type="PANTHER" id="PTHR12935:SF0">
    <property type="entry name" value="GAMMA-GLUTAMYLCYCLOTRANSFERASE"/>
    <property type="match status" value="1"/>
</dbReference>
<name>A0ABT4VKI7_9HYPH</name>
<proteinExistence type="predicted"/>
<organism evidence="3 4">
    <name type="scientific">Hoeflea poritis</name>
    <dbReference type="NCBI Taxonomy" id="2993659"/>
    <lineage>
        <taxon>Bacteria</taxon>
        <taxon>Pseudomonadati</taxon>
        <taxon>Pseudomonadota</taxon>
        <taxon>Alphaproteobacteria</taxon>
        <taxon>Hyphomicrobiales</taxon>
        <taxon>Rhizobiaceae</taxon>
        <taxon>Hoeflea</taxon>
    </lineage>
</organism>
<dbReference type="EMBL" id="JAPJZH010000004">
    <property type="protein sequence ID" value="MDA4845237.1"/>
    <property type="molecule type" value="Genomic_DNA"/>
</dbReference>
<feature type="domain" description="Gamma-glutamylcyclotransferase AIG2-like" evidence="2">
    <location>
        <begin position="5"/>
        <end position="116"/>
    </location>
</feature>
<evidence type="ECO:0000259" key="2">
    <source>
        <dbReference type="Pfam" id="PF06094"/>
    </source>
</evidence>
<dbReference type="Proteomes" id="UP001148313">
    <property type="component" value="Unassembled WGS sequence"/>
</dbReference>
<evidence type="ECO:0000256" key="1">
    <source>
        <dbReference type="ARBA" id="ARBA00023239"/>
    </source>
</evidence>
<dbReference type="Gene3D" id="3.10.490.10">
    <property type="entry name" value="Gamma-glutamyl cyclotransferase-like"/>
    <property type="match status" value="1"/>
</dbReference>
<dbReference type="RefSeq" id="WP_271088845.1">
    <property type="nucleotide sequence ID" value="NZ_JAPJZH010000004.1"/>
</dbReference>
<dbReference type="Pfam" id="PF06094">
    <property type="entry name" value="GGACT"/>
    <property type="match status" value="1"/>
</dbReference>
<reference evidence="3" key="1">
    <citation type="submission" date="2022-11" db="EMBL/GenBank/DDBJ databases">
        <title>Hoeflea poritis sp. nov., isolated from scleractinian coral Porites lutea.</title>
        <authorList>
            <person name="Zhang G."/>
            <person name="Wei Q."/>
            <person name="Cai L."/>
        </authorList>
    </citation>
    <scope>NUCLEOTIDE SEQUENCE</scope>
    <source>
        <strain evidence="3">E7-10</strain>
    </source>
</reference>
<protein>
    <submittedName>
        <fullName evidence="3">Gamma-glutamylcyclotransferase</fullName>
    </submittedName>
</protein>
<keyword evidence="4" id="KW-1185">Reference proteome</keyword>
<dbReference type="InterPro" id="IPR017939">
    <property type="entry name" value="G-Glutamylcylcotransferase"/>
</dbReference>